<name>A0ABU0MDI3_9PROT</name>
<evidence type="ECO:0000256" key="1">
    <source>
        <dbReference type="SAM" id="MobiDB-lite"/>
    </source>
</evidence>
<evidence type="ECO:0000313" key="3">
    <source>
        <dbReference type="Proteomes" id="UP001244552"/>
    </source>
</evidence>
<protein>
    <submittedName>
        <fullName evidence="2">Uncharacterized protein</fullName>
    </submittedName>
</protein>
<proteinExistence type="predicted"/>
<evidence type="ECO:0000313" key="2">
    <source>
        <dbReference type="EMBL" id="MDQ0531493.1"/>
    </source>
</evidence>
<accession>A0ABU0MDI3</accession>
<dbReference type="RefSeq" id="WP_209977778.1">
    <property type="nucleotide sequence ID" value="NZ_JAGINO010000001.1"/>
</dbReference>
<dbReference type="Proteomes" id="UP001244552">
    <property type="component" value="Unassembled WGS sequence"/>
</dbReference>
<gene>
    <name evidence="2" type="ORF">QO018_000325</name>
</gene>
<organism evidence="2 3">
    <name type="scientific">Azospirillum picis</name>
    <dbReference type="NCBI Taxonomy" id="488438"/>
    <lineage>
        <taxon>Bacteria</taxon>
        <taxon>Pseudomonadati</taxon>
        <taxon>Pseudomonadota</taxon>
        <taxon>Alphaproteobacteria</taxon>
        <taxon>Rhodospirillales</taxon>
        <taxon>Azospirillaceae</taxon>
        <taxon>Azospirillum</taxon>
    </lineage>
</organism>
<feature type="region of interest" description="Disordered" evidence="1">
    <location>
        <begin position="1"/>
        <end position="31"/>
    </location>
</feature>
<feature type="region of interest" description="Disordered" evidence="1">
    <location>
        <begin position="99"/>
        <end position="195"/>
    </location>
</feature>
<feature type="compositionally biased region" description="Low complexity" evidence="1">
    <location>
        <begin position="20"/>
        <end position="31"/>
    </location>
</feature>
<keyword evidence="3" id="KW-1185">Reference proteome</keyword>
<comment type="caution">
    <text evidence="2">The sequence shown here is derived from an EMBL/GenBank/DDBJ whole genome shotgun (WGS) entry which is preliminary data.</text>
</comment>
<feature type="compositionally biased region" description="Low complexity" evidence="1">
    <location>
        <begin position="141"/>
        <end position="181"/>
    </location>
</feature>
<sequence length="195" mass="18742">MEISGVSTTAALRPTGSQMAEPGAAVPAPADAVGQAAAAVADGAPSADGEARSGGPGYISPFLRYDQGARVAVLYFRDFDTGETQDQIPSQRVVEEYRRAASRLAQDGHAAAEGDRTSGAPKGGSRTAGSPEPGAVGNGASGSAVSGSATASSGNAAHPGPAGSSGAPASSGAFAPPATGGRFSGSPGGLVSMQV</sequence>
<feature type="compositionally biased region" description="Polar residues" evidence="1">
    <location>
        <begin position="1"/>
        <end position="18"/>
    </location>
</feature>
<reference evidence="2 3" key="1">
    <citation type="submission" date="2023-07" db="EMBL/GenBank/DDBJ databases">
        <title>Genomic Encyclopedia of Type Strains, Phase IV (KMG-IV): sequencing the most valuable type-strain genomes for metagenomic binning, comparative biology and taxonomic classification.</title>
        <authorList>
            <person name="Goeker M."/>
        </authorList>
    </citation>
    <scope>NUCLEOTIDE SEQUENCE [LARGE SCALE GENOMIC DNA]</scope>
    <source>
        <strain evidence="2 3">DSM 19922</strain>
    </source>
</reference>
<dbReference type="EMBL" id="JAUSVU010000001">
    <property type="protein sequence ID" value="MDQ0531493.1"/>
    <property type="molecule type" value="Genomic_DNA"/>
</dbReference>